<dbReference type="SUPFAM" id="SSF101386">
    <property type="entry name" value="all-alpha NTP pyrophosphatases"/>
    <property type="match status" value="1"/>
</dbReference>
<dbReference type="EMBL" id="PYMB01000001">
    <property type="protein sequence ID" value="PSW16753.1"/>
    <property type="molecule type" value="Genomic_DNA"/>
</dbReference>
<evidence type="ECO:0000259" key="2">
    <source>
        <dbReference type="Pfam" id="PF03819"/>
    </source>
</evidence>
<name>A0A2T3NMR0_9GAMM</name>
<keyword evidence="3" id="KW-0378">Hydrolase</keyword>
<organism evidence="3 4">
    <name type="scientific">Photobacterium rosenbergii</name>
    <dbReference type="NCBI Taxonomy" id="294936"/>
    <lineage>
        <taxon>Bacteria</taxon>
        <taxon>Pseudomonadati</taxon>
        <taxon>Pseudomonadota</taxon>
        <taxon>Gammaproteobacteria</taxon>
        <taxon>Vibrionales</taxon>
        <taxon>Vibrionaceae</taxon>
        <taxon>Photobacterium</taxon>
    </lineage>
</organism>
<keyword evidence="1" id="KW-0175">Coiled coil</keyword>
<dbReference type="Gene3D" id="1.10.287.1080">
    <property type="entry name" value="MazG-like"/>
    <property type="match status" value="1"/>
</dbReference>
<dbReference type="Pfam" id="PF03819">
    <property type="entry name" value="MazG"/>
    <property type="match status" value="1"/>
</dbReference>
<feature type="coiled-coil region" evidence="1">
    <location>
        <begin position="24"/>
        <end position="51"/>
    </location>
</feature>
<gene>
    <name evidence="3" type="ORF">C9J01_00715</name>
</gene>
<dbReference type="Proteomes" id="UP000241346">
    <property type="component" value="Unassembled WGS sequence"/>
</dbReference>
<accession>A0A2T3NMR0</accession>
<dbReference type="OrthoDB" id="6196528at2"/>
<sequence length="127" mass="14572">MEKLETLLGLARRKADIDKASTWSDGAKTYLSELKAEVDEVNEEVAKQRLCFLEDELGDVLWDYLNALVALEEEEGINIANVLARACNKYHERISGIEKGESWQEIKIRQKQALEHEQANFEQKKHG</sequence>
<reference evidence="3 4" key="1">
    <citation type="submission" date="2018-03" db="EMBL/GenBank/DDBJ databases">
        <title>Whole genome sequencing of Histamine producing bacteria.</title>
        <authorList>
            <person name="Butler K."/>
        </authorList>
    </citation>
    <scope>NUCLEOTIDE SEQUENCE [LARGE SCALE GENOMIC DNA]</scope>
    <source>
        <strain evidence="3 4">DSM 19138</strain>
    </source>
</reference>
<dbReference type="AlphaFoldDB" id="A0A2T3NMR0"/>
<evidence type="ECO:0000313" key="3">
    <source>
        <dbReference type="EMBL" id="PSW16753.1"/>
    </source>
</evidence>
<comment type="caution">
    <text evidence="3">The sequence shown here is derived from an EMBL/GenBank/DDBJ whole genome shotgun (WGS) entry which is preliminary data.</text>
</comment>
<evidence type="ECO:0000256" key="1">
    <source>
        <dbReference type="SAM" id="Coils"/>
    </source>
</evidence>
<evidence type="ECO:0000313" key="4">
    <source>
        <dbReference type="Proteomes" id="UP000241346"/>
    </source>
</evidence>
<feature type="domain" description="NTP pyrophosphohydrolase MazG-like" evidence="2">
    <location>
        <begin position="28"/>
        <end position="93"/>
    </location>
</feature>
<dbReference type="InterPro" id="IPR004518">
    <property type="entry name" value="MazG-like_dom"/>
</dbReference>
<protein>
    <submittedName>
        <fullName evidence="3">Nucleotide pyrophosphohydrolase</fullName>
    </submittedName>
</protein>
<dbReference type="RefSeq" id="WP_107296192.1">
    <property type="nucleotide sequence ID" value="NZ_PYMB01000001.1"/>
</dbReference>
<proteinExistence type="predicted"/>
<dbReference type="GO" id="GO:0016787">
    <property type="term" value="F:hydrolase activity"/>
    <property type="evidence" value="ECO:0007669"/>
    <property type="project" value="UniProtKB-KW"/>
</dbReference>